<dbReference type="Pfam" id="PF24729">
    <property type="entry name" value="Acb2_Tad1_hairpin"/>
    <property type="match status" value="1"/>
</dbReference>
<feature type="domain" description="Acb2/Tad1 hairpin" evidence="2">
    <location>
        <begin position="3"/>
        <end position="45"/>
    </location>
</feature>
<evidence type="ECO:0000256" key="1">
    <source>
        <dbReference type="ARBA" id="ARBA00022741"/>
    </source>
</evidence>
<evidence type="ECO:0000313" key="3">
    <source>
        <dbReference type="EMBL" id="MEB3041280.1"/>
    </source>
</evidence>
<dbReference type="InterPro" id="IPR056098">
    <property type="entry name" value="Acb2/Tad1_hairpin"/>
</dbReference>
<evidence type="ECO:0000259" key="2">
    <source>
        <dbReference type="Pfam" id="PF24729"/>
    </source>
</evidence>
<protein>
    <recommendedName>
        <fullName evidence="2">Acb2/Tad1 hairpin domain-containing protein</fullName>
    </recommendedName>
</protein>
<keyword evidence="1" id="KW-0547">Nucleotide-binding</keyword>
<organism evidence="3 4">
    <name type="scientific">Capnocytophaga gingivalis</name>
    <dbReference type="NCBI Taxonomy" id="1017"/>
    <lineage>
        <taxon>Bacteria</taxon>
        <taxon>Pseudomonadati</taxon>
        <taxon>Bacteroidota</taxon>
        <taxon>Flavobacteriia</taxon>
        <taxon>Flavobacteriales</taxon>
        <taxon>Flavobacteriaceae</taxon>
        <taxon>Capnocytophaga</taxon>
    </lineage>
</organism>
<dbReference type="Proteomes" id="UP001324270">
    <property type="component" value="Unassembled WGS sequence"/>
</dbReference>
<comment type="caution">
    <text evidence="3">The sequence shown here is derived from an EMBL/GenBank/DDBJ whole genome shotgun (WGS) entry which is preliminary data.</text>
</comment>
<proteinExistence type="predicted"/>
<accession>A0ABU5YBU9</accession>
<dbReference type="RefSeq" id="WP_323979916.1">
    <property type="nucleotide sequence ID" value="NZ_JAYKBV010000018.1"/>
</dbReference>
<keyword evidence="4" id="KW-1185">Reference proteome</keyword>
<gene>
    <name evidence="3" type="ORF">VJJ49_11355</name>
</gene>
<dbReference type="EMBL" id="JAYKBV010000018">
    <property type="protein sequence ID" value="MEB3041280.1"/>
    <property type="molecule type" value="Genomic_DNA"/>
</dbReference>
<reference evidence="3 4" key="1">
    <citation type="submission" date="2023-12" db="EMBL/GenBank/DDBJ databases">
        <title>Genomic sequences of Capnocytophaga and Parvimonas strains.</title>
        <authorList>
            <person name="Watt R.M."/>
            <person name="Wang M."/>
            <person name="Yang T."/>
            <person name="Tong W.M."/>
        </authorList>
    </citation>
    <scope>NUCLEOTIDE SEQUENCE [LARGE SCALE GENOMIC DNA]</scope>
    <source>
        <strain evidence="3 4">CCUG 13156</strain>
    </source>
</reference>
<sequence>MTEVKELKKEYENLLVKVEQLPRTRELSLVITKLEEGLMWLEKSIKKSQSNV</sequence>
<name>A0ABU5YBU9_9FLAO</name>
<evidence type="ECO:0000313" key="4">
    <source>
        <dbReference type="Proteomes" id="UP001324270"/>
    </source>
</evidence>